<dbReference type="InterPro" id="IPR044697">
    <property type="entry name" value="UGlyAH_cupin_C"/>
</dbReference>
<dbReference type="InterPro" id="IPR044704">
    <property type="entry name" value="UGlyAH_cupin_N"/>
</dbReference>
<proteinExistence type="predicted"/>
<dbReference type="PANTHER" id="PTHR34571">
    <property type="entry name" value="(S)-UREIDOGLYCINE AMINOHYDROLASE"/>
    <property type="match status" value="1"/>
</dbReference>
<dbReference type="Proteomes" id="UP001597285">
    <property type="component" value="Unassembled WGS sequence"/>
</dbReference>
<dbReference type="InterPro" id="IPR017627">
    <property type="entry name" value="UGHY"/>
</dbReference>
<dbReference type="InterPro" id="IPR008579">
    <property type="entry name" value="UGlyAH_Cupin_dom"/>
</dbReference>
<dbReference type="InterPro" id="IPR014710">
    <property type="entry name" value="RmlC-like_jellyroll"/>
</dbReference>
<dbReference type="Pfam" id="PF07883">
    <property type="entry name" value="Cupin_2"/>
    <property type="match status" value="1"/>
</dbReference>
<dbReference type="SUPFAM" id="SSF51182">
    <property type="entry name" value="RmlC-like cupins"/>
    <property type="match status" value="1"/>
</dbReference>
<dbReference type="RefSeq" id="WP_058918761.1">
    <property type="nucleotide sequence ID" value="NZ_JBHSQC010000011.1"/>
</dbReference>
<evidence type="ECO:0000259" key="2">
    <source>
        <dbReference type="Pfam" id="PF07883"/>
    </source>
</evidence>
<dbReference type="CDD" id="cd02212">
    <property type="entry name" value="cupin_UGlyAH_C"/>
    <property type="match status" value="1"/>
</dbReference>
<feature type="domain" description="Cupin type-2" evidence="2">
    <location>
        <begin position="185"/>
        <end position="250"/>
    </location>
</feature>
<sequence>MGYKNKRTGYSDELLASRSIIRRDNFALIPQDGLVNNRIPGFENCELSVLGSPKLGASFVDYVVTMLPEGKNTRGFGEEGVQTFVYVIEGKVKVNDGETDYTLETGGYVYLPAGKKMYLENINDGQNSELFLYKKRYEAIEGYEAHNVVGNVNDLEKIDYEGMTDVALSDLLPTDLGFDMNIHILSFKPGASHGYIETHVQEHGALLLSGKGVYVLDNEWIPVEKGDYIFMGAYVPQATYAVGRDEPLSYIYSKDCNRDPKI</sequence>
<evidence type="ECO:0000313" key="4">
    <source>
        <dbReference type="Proteomes" id="UP001597285"/>
    </source>
</evidence>
<dbReference type="Pfam" id="PF05899">
    <property type="entry name" value="Cupin_3"/>
    <property type="match status" value="1"/>
</dbReference>
<keyword evidence="4" id="KW-1185">Reference proteome</keyword>
<keyword evidence="3" id="KW-0378">Hydrolase</keyword>
<dbReference type="EMBL" id="JBHUFF010000002">
    <property type="protein sequence ID" value="MFD1798362.1"/>
    <property type="molecule type" value="Genomic_DNA"/>
</dbReference>
<accession>A0ABW4NIX5</accession>
<feature type="domain" description="(S)-ureidoglycine aminohydrolase cupin" evidence="1">
    <location>
        <begin position="76"/>
        <end position="116"/>
    </location>
</feature>
<dbReference type="Gene3D" id="2.60.120.10">
    <property type="entry name" value="Jelly Rolls"/>
    <property type="match status" value="2"/>
</dbReference>
<evidence type="ECO:0000313" key="3">
    <source>
        <dbReference type="EMBL" id="MFD1798362.1"/>
    </source>
</evidence>
<dbReference type="CDD" id="cd02211">
    <property type="entry name" value="cupin_UGlyAH_N"/>
    <property type="match status" value="1"/>
</dbReference>
<dbReference type="NCBIfam" id="TIGR03214">
    <property type="entry name" value="ura-cupin"/>
    <property type="match status" value="1"/>
</dbReference>
<dbReference type="InterPro" id="IPR013096">
    <property type="entry name" value="Cupin_2"/>
</dbReference>
<protein>
    <submittedName>
        <fullName evidence="3">(S)-ureidoglycine aminohydrolase</fullName>
        <ecNumber evidence="3">3.5.3.26</ecNumber>
    </submittedName>
</protein>
<gene>
    <name evidence="3" type="primary">allE</name>
    <name evidence="3" type="ORF">ACFSBK_00590</name>
</gene>
<organism evidence="3 4">
    <name type="scientific">Carnobacterium antarcticum</name>
    <dbReference type="NCBI Taxonomy" id="2126436"/>
    <lineage>
        <taxon>Bacteria</taxon>
        <taxon>Bacillati</taxon>
        <taxon>Bacillota</taxon>
        <taxon>Bacilli</taxon>
        <taxon>Lactobacillales</taxon>
        <taxon>Carnobacteriaceae</taxon>
        <taxon>Carnobacterium</taxon>
    </lineage>
</organism>
<comment type="caution">
    <text evidence="3">The sequence shown here is derived from an EMBL/GenBank/DDBJ whole genome shotgun (WGS) entry which is preliminary data.</text>
</comment>
<evidence type="ECO:0000259" key="1">
    <source>
        <dbReference type="Pfam" id="PF05899"/>
    </source>
</evidence>
<dbReference type="EC" id="3.5.3.26" evidence="3"/>
<dbReference type="InterPro" id="IPR011051">
    <property type="entry name" value="RmlC_Cupin_sf"/>
</dbReference>
<dbReference type="GO" id="GO:0071522">
    <property type="term" value="F:ureidoglycine aminohydrolase activity"/>
    <property type="evidence" value="ECO:0007669"/>
    <property type="project" value="UniProtKB-EC"/>
</dbReference>
<name>A0ABW4NIX5_9LACT</name>
<dbReference type="PANTHER" id="PTHR34571:SF1">
    <property type="entry name" value="(S)-UREIDOGLYCINE AMINOHYDROLASE"/>
    <property type="match status" value="1"/>
</dbReference>
<reference evidence="4" key="1">
    <citation type="journal article" date="2019" name="Int. J. Syst. Evol. Microbiol.">
        <title>The Global Catalogue of Microorganisms (GCM) 10K type strain sequencing project: providing services to taxonomists for standard genome sequencing and annotation.</title>
        <authorList>
            <consortium name="The Broad Institute Genomics Platform"/>
            <consortium name="The Broad Institute Genome Sequencing Center for Infectious Disease"/>
            <person name="Wu L."/>
            <person name="Ma J."/>
        </authorList>
    </citation>
    <scope>NUCLEOTIDE SEQUENCE [LARGE SCALE GENOMIC DNA]</scope>
    <source>
        <strain evidence="4">KCTC 42143</strain>
    </source>
</reference>